<dbReference type="PRINTS" id="PR00094">
    <property type="entry name" value="ADENYLTKNASE"/>
</dbReference>
<feature type="binding site" evidence="5">
    <location>
        <position position="128"/>
    </location>
    <ligand>
        <name>ATP</name>
        <dbReference type="ChEBI" id="CHEBI:30616"/>
    </ligand>
</feature>
<feature type="binding site" evidence="5">
    <location>
        <position position="200"/>
    </location>
    <ligand>
        <name>ATP</name>
        <dbReference type="ChEBI" id="CHEBI:30616"/>
    </ligand>
</feature>
<feature type="binding site" evidence="5">
    <location>
        <position position="134"/>
    </location>
    <ligand>
        <name>Zn(2+)</name>
        <dbReference type="ChEBI" id="CHEBI:29105"/>
        <note>structural</note>
    </ligand>
</feature>
<feature type="binding site" evidence="5">
    <location>
        <begin position="11"/>
        <end position="16"/>
    </location>
    <ligand>
        <name>ATP</name>
        <dbReference type="ChEBI" id="CHEBI:30616"/>
    </ligand>
</feature>
<dbReference type="InterPro" id="IPR027417">
    <property type="entry name" value="P-loop_NTPase"/>
</dbReference>
<dbReference type="EC" id="2.7.4.3" evidence="5 7"/>
<dbReference type="InterPro" id="IPR006259">
    <property type="entry name" value="Adenyl_kin_sub"/>
</dbReference>
<evidence type="ECO:0000256" key="1">
    <source>
        <dbReference type="ARBA" id="ARBA00022679"/>
    </source>
</evidence>
<sequence>MLNLILLGSPGAGKGSQAKSLAEKYAIPQISTGDILRVAVRDKTNLGVKAKSYMDKGALVPDELVVDIVAERLKNDDCKTGFILDGFPRNIPQAEAVEKMLGELGKKLDCVINIEVSRKEIIKRLSGRRVCRKCGEGYHIIFNPPLEDKVCDKCKSELYQRDDDKEDTIEARLKVYEEQAALLIDFYKKKGSLRAINGTGGFKEITEKIVNAIESR</sequence>
<dbReference type="Gene3D" id="3.40.50.300">
    <property type="entry name" value="P-loop containing nucleotide triphosphate hydrolases"/>
    <property type="match status" value="1"/>
</dbReference>
<feature type="region of interest" description="NMP" evidence="5">
    <location>
        <begin position="31"/>
        <end position="60"/>
    </location>
</feature>
<feature type="binding site" evidence="5">
    <location>
        <position position="32"/>
    </location>
    <ligand>
        <name>AMP</name>
        <dbReference type="ChEBI" id="CHEBI:456215"/>
    </ligand>
</feature>
<comment type="subunit">
    <text evidence="5 7">Monomer.</text>
</comment>
<keyword evidence="3 5" id="KW-0547">Nucleotide-binding</keyword>
<keyword evidence="2 5" id="KW-0545">Nucleotide biosynthesis</keyword>
<keyword evidence="4 5" id="KW-0418">Kinase</keyword>
<feature type="region of interest" description="LID" evidence="5">
    <location>
        <begin position="127"/>
        <end position="164"/>
    </location>
</feature>
<evidence type="ECO:0000313" key="9">
    <source>
        <dbReference type="EMBL" id="AKQ01892.1"/>
    </source>
</evidence>
<dbReference type="GO" id="GO:0008270">
    <property type="term" value="F:zinc ion binding"/>
    <property type="evidence" value="ECO:0007669"/>
    <property type="project" value="UniProtKB-UniRule"/>
</dbReference>
<reference evidence="9" key="1">
    <citation type="journal article" date="2015" name="ISME J.">
        <title>Aquifer environment selects for microbial species cohorts in sediment and groundwater.</title>
        <authorList>
            <person name="Hug L.A."/>
            <person name="Thomas B.C."/>
            <person name="Brown C.T."/>
            <person name="Frischkorn K.R."/>
            <person name="Williams K.H."/>
            <person name="Tringe S.G."/>
            <person name="Banfield J.F."/>
        </authorList>
    </citation>
    <scope>NUCLEOTIDE SEQUENCE</scope>
</reference>
<feature type="binding site" evidence="5">
    <location>
        <position position="172"/>
    </location>
    <ligand>
        <name>AMP</name>
        <dbReference type="ChEBI" id="CHEBI:456215"/>
    </ligand>
</feature>
<keyword evidence="5" id="KW-0963">Cytoplasm</keyword>
<dbReference type="Pfam" id="PF05191">
    <property type="entry name" value="ADK_lid"/>
    <property type="match status" value="1"/>
</dbReference>
<evidence type="ECO:0000256" key="5">
    <source>
        <dbReference type="HAMAP-Rule" id="MF_00235"/>
    </source>
</evidence>
<dbReference type="GO" id="GO:0005524">
    <property type="term" value="F:ATP binding"/>
    <property type="evidence" value="ECO:0007669"/>
    <property type="project" value="UniProtKB-UniRule"/>
</dbReference>
<dbReference type="CDD" id="cd01428">
    <property type="entry name" value="ADK"/>
    <property type="match status" value="1"/>
</dbReference>
<feature type="domain" description="Adenylate kinase active site lid" evidence="8">
    <location>
        <begin position="128"/>
        <end position="163"/>
    </location>
</feature>
<evidence type="ECO:0000256" key="2">
    <source>
        <dbReference type="ARBA" id="ARBA00022727"/>
    </source>
</evidence>
<feature type="binding site" evidence="5">
    <location>
        <begin position="86"/>
        <end position="89"/>
    </location>
    <ligand>
        <name>AMP</name>
        <dbReference type="ChEBI" id="CHEBI:456215"/>
    </ligand>
</feature>
<evidence type="ECO:0000256" key="7">
    <source>
        <dbReference type="RuleBase" id="RU003331"/>
    </source>
</evidence>
<comment type="subcellular location">
    <subcellularLocation>
        <location evidence="5 7">Cytoplasm</location>
    </subcellularLocation>
</comment>
<dbReference type="GO" id="GO:0005737">
    <property type="term" value="C:cytoplasm"/>
    <property type="evidence" value="ECO:0007669"/>
    <property type="project" value="UniProtKB-SubCell"/>
</dbReference>
<dbReference type="FunFam" id="3.40.50.300:FF:000106">
    <property type="entry name" value="Adenylate kinase mitochondrial"/>
    <property type="match status" value="1"/>
</dbReference>
<comment type="function">
    <text evidence="5">Catalyzes the reversible transfer of the terminal phosphate group between ATP and AMP. Plays an important role in cellular energy homeostasis and in adenine nucleotide metabolism.</text>
</comment>
<dbReference type="NCBIfam" id="NF001381">
    <property type="entry name" value="PRK00279.1-3"/>
    <property type="match status" value="1"/>
</dbReference>
<dbReference type="HAMAP" id="MF_00235">
    <property type="entry name" value="Adenylate_kinase_Adk"/>
    <property type="match status" value="1"/>
</dbReference>
<dbReference type="Pfam" id="PF00406">
    <property type="entry name" value="ADK"/>
    <property type="match status" value="1"/>
</dbReference>
<keyword evidence="5" id="KW-0862">Zinc</keyword>
<dbReference type="EMBL" id="KT006982">
    <property type="protein sequence ID" value="AKQ01892.1"/>
    <property type="molecule type" value="Genomic_DNA"/>
</dbReference>
<comment type="pathway">
    <text evidence="5">Purine metabolism; AMP biosynthesis via salvage pathway; AMP from ADP: step 1/1.</text>
</comment>
<evidence type="ECO:0000256" key="6">
    <source>
        <dbReference type="RuleBase" id="RU003330"/>
    </source>
</evidence>
<dbReference type="InterPro" id="IPR000850">
    <property type="entry name" value="Adenylat/UMP-CMP_kin"/>
</dbReference>
<keyword evidence="5 7" id="KW-0067">ATP-binding</keyword>
<dbReference type="NCBIfam" id="NF001380">
    <property type="entry name" value="PRK00279.1-2"/>
    <property type="match status" value="1"/>
</dbReference>
<dbReference type="InterPro" id="IPR007862">
    <property type="entry name" value="Adenylate_kinase_lid-dom"/>
</dbReference>
<accession>A0A0H4T663</accession>
<dbReference type="InterPro" id="IPR033690">
    <property type="entry name" value="Adenylat_kinase_CS"/>
</dbReference>
<dbReference type="GO" id="GO:0004017">
    <property type="term" value="F:AMP kinase activity"/>
    <property type="evidence" value="ECO:0007669"/>
    <property type="project" value="UniProtKB-UniRule"/>
</dbReference>
<comment type="catalytic activity">
    <reaction evidence="5 7">
        <text>AMP + ATP = 2 ADP</text>
        <dbReference type="Rhea" id="RHEA:12973"/>
        <dbReference type="ChEBI" id="CHEBI:30616"/>
        <dbReference type="ChEBI" id="CHEBI:456215"/>
        <dbReference type="ChEBI" id="CHEBI:456216"/>
        <dbReference type="EC" id="2.7.4.3"/>
    </reaction>
</comment>
<dbReference type="GO" id="GO:0044209">
    <property type="term" value="P:AMP salvage"/>
    <property type="evidence" value="ECO:0007669"/>
    <property type="project" value="UniProtKB-UniRule"/>
</dbReference>
<gene>
    <name evidence="5" type="primary">adk</name>
</gene>
<evidence type="ECO:0000256" key="4">
    <source>
        <dbReference type="ARBA" id="ARBA00022777"/>
    </source>
</evidence>
<dbReference type="PANTHER" id="PTHR23359">
    <property type="entry name" value="NUCLEOTIDE KINASE"/>
    <property type="match status" value="1"/>
</dbReference>
<organism evidence="9">
    <name type="scientific">uncultured delta proteobacterium Rifle_16ft_4_minimus_2971</name>
    <dbReference type="NCBI Taxonomy" id="1665178"/>
    <lineage>
        <taxon>Bacteria</taxon>
        <taxon>Deltaproteobacteria</taxon>
        <taxon>environmental samples</taxon>
    </lineage>
</organism>
<feature type="binding site" evidence="5">
    <location>
        <position position="37"/>
    </location>
    <ligand>
        <name>AMP</name>
        <dbReference type="ChEBI" id="CHEBI:456215"/>
    </ligand>
</feature>
<dbReference type="NCBIfam" id="NF011100">
    <property type="entry name" value="PRK14527.1"/>
    <property type="match status" value="1"/>
</dbReference>
<comment type="domain">
    <text evidence="5">Consists of three domains, a large central CORE domain and two small peripheral domains, NMPbind and LID, which undergo movements during catalysis. The LID domain closes over the site of phosphoryl transfer upon ATP binding. Assembling and dissambling the active center during each catalytic cycle provides an effective means to prevent ATP hydrolysis. Some bacteria have evolved a zinc-coordinating structure that stabilizes the LID domain.</text>
</comment>
<feature type="binding site" evidence="5">
    <location>
        <position position="93"/>
    </location>
    <ligand>
        <name>AMP</name>
        <dbReference type="ChEBI" id="CHEBI:456215"/>
    </ligand>
</feature>
<proteinExistence type="inferred from homology"/>
<evidence type="ECO:0000256" key="3">
    <source>
        <dbReference type="ARBA" id="ARBA00022741"/>
    </source>
</evidence>
<dbReference type="UniPathway" id="UPA00588">
    <property type="reaction ID" value="UER00649"/>
</dbReference>
<protein>
    <recommendedName>
        <fullName evidence="5 7">Adenylate kinase</fullName>
        <shortName evidence="5">AK</shortName>
        <ecNumber evidence="5 7">2.7.4.3</ecNumber>
    </recommendedName>
    <alternativeName>
        <fullName evidence="5">ATP-AMP transphosphorylase</fullName>
    </alternativeName>
    <alternativeName>
        <fullName evidence="5">ATP:AMP phosphotransferase</fullName>
    </alternativeName>
    <alternativeName>
        <fullName evidence="5">Adenylate monophosphate kinase</fullName>
    </alternativeName>
</protein>
<name>A0A0H4T663_9DELT</name>
<feature type="binding site" evidence="5">
    <location>
        <position position="131"/>
    </location>
    <ligand>
        <name>Zn(2+)</name>
        <dbReference type="ChEBI" id="CHEBI:29105"/>
        <note>structural</note>
    </ligand>
</feature>
<feature type="binding site" evidence="5">
    <location>
        <position position="161"/>
    </location>
    <ligand>
        <name>AMP</name>
        <dbReference type="ChEBI" id="CHEBI:456215"/>
    </ligand>
</feature>
<comment type="caution">
    <text evidence="5">Lacks conserved residue(s) required for the propagation of feature annotation.</text>
</comment>
<keyword evidence="1 5" id="KW-0808">Transferase</keyword>
<dbReference type="NCBIfam" id="TIGR01351">
    <property type="entry name" value="adk"/>
    <property type="match status" value="1"/>
</dbReference>
<feature type="binding site" evidence="5">
    <location>
        <begin position="58"/>
        <end position="60"/>
    </location>
    <ligand>
        <name>AMP</name>
        <dbReference type="ChEBI" id="CHEBI:456215"/>
    </ligand>
</feature>
<feature type="binding site" evidence="5">
    <location>
        <position position="154"/>
    </location>
    <ligand>
        <name>Zn(2+)</name>
        <dbReference type="ChEBI" id="CHEBI:29105"/>
        <note>structural</note>
    </ligand>
</feature>
<evidence type="ECO:0000259" key="8">
    <source>
        <dbReference type="Pfam" id="PF05191"/>
    </source>
</evidence>
<dbReference type="AlphaFoldDB" id="A0A0H4T663"/>
<comment type="similarity">
    <text evidence="5 6">Belongs to the adenylate kinase family.</text>
</comment>
<dbReference type="PROSITE" id="PS00113">
    <property type="entry name" value="ADENYLATE_KINASE"/>
    <property type="match status" value="1"/>
</dbReference>
<feature type="binding site" evidence="5">
    <location>
        <position position="151"/>
    </location>
    <ligand>
        <name>Zn(2+)</name>
        <dbReference type="ChEBI" id="CHEBI:29105"/>
        <note>structural</note>
    </ligand>
</feature>
<dbReference type="SUPFAM" id="SSF52540">
    <property type="entry name" value="P-loop containing nucleoside triphosphate hydrolases"/>
    <property type="match status" value="1"/>
</dbReference>
<keyword evidence="5" id="KW-0479">Metal-binding</keyword>